<protein>
    <submittedName>
        <fullName evidence="4">Cathepsin B</fullName>
    </submittedName>
    <submittedName>
        <fullName evidence="3">Papain family cysteine protease</fullName>
    </submittedName>
</protein>
<evidence type="ECO:0000313" key="5">
    <source>
        <dbReference type="Proteomes" id="UP000018208"/>
    </source>
</evidence>
<accession>V6LG81</accession>
<dbReference type="EMBL" id="AUWU02000007">
    <property type="protein sequence ID" value="KAH0571112.1"/>
    <property type="molecule type" value="Genomic_DNA"/>
</dbReference>
<organism evidence="3">
    <name type="scientific">Spironucleus salmonicida</name>
    <dbReference type="NCBI Taxonomy" id="348837"/>
    <lineage>
        <taxon>Eukaryota</taxon>
        <taxon>Metamonada</taxon>
        <taxon>Diplomonadida</taxon>
        <taxon>Hexamitidae</taxon>
        <taxon>Hexamitinae</taxon>
        <taxon>Spironucleus</taxon>
    </lineage>
</organism>
<dbReference type="GO" id="GO:0008234">
    <property type="term" value="F:cysteine-type peptidase activity"/>
    <property type="evidence" value="ECO:0007669"/>
    <property type="project" value="InterPro"/>
</dbReference>
<evidence type="ECO:0000259" key="2">
    <source>
        <dbReference type="SMART" id="SM00645"/>
    </source>
</evidence>
<evidence type="ECO:0000256" key="1">
    <source>
        <dbReference type="ARBA" id="ARBA00008455"/>
    </source>
</evidence>
<evidence type="ECO:0000313" key="3">
    <source>
        <dbReference type="EMBL" id="EST43298.1"/>
    </source>
</evidence>
<dbReference type="PANTHER" id="PTHR12411">
    <property type="entry name" value="CYSTEINE PROTEASE FAMILY C1-RELATED"/>
    <property type="match status" value="1"/>
</dbReference>
<dbReference type="Gene3D" id="3.90.70.10">
    <property type="entry name" value="Cysteine proteinases"/>
    <property type="match status" value="1"/>
</dbReference>
<dbReference type="EMBL" id="KI546139">
    <property type="protein sequence ID" value="EST43298.1"/>
    <property type="molecule type" value="Genomic_DNA"/>
</dbReference>
<reference evidence="3 4" key="1">
    <citation type="journal article" date="2014" name="PLoS Genet.">
        <title>The Genome of Spironucleus salmonicida Highlights a Fish Pathogen Adapted to Fluctuating Environments.</title>
        <authorList>
            <person name="Xu F."/>
            <person name="Jerlstrom-Hultqvist J."/>
            <person name="Einarsson E."/>
            <person name="Astvaldsson A."/>
            <person name="Svard S.G."/>
            <person name="Andersson J.O."/>
        </authorList>
    </citation>
    <scope>NUCLEOTIDE SEQUENCE</scope>
    <source>
        <strain evidence="4">ATCC 50377</strain>
    </source>
</reference>
<dbReference type="OrthoDB" id="3789175at2759"/>
<evidence type="ECO:0000313" key="4">
    <source>
        <dbReference type="EMBL" id="KAH0571112.1"/>
    </source>
</evidence>
<dbReference type="SMART" id="SM00645">
    <property type="entry name" value="Pept_C1"/>
    <property type="match status" value="1"/>
</dbReference>
<dbReference type="Proteomes" id="UP000018208">
    <property type="component" value="Unassembled WGS sequence"/>
</dbReference>
<reference evidence="4" key="2">
    <citation type="submission" date="2020-12" db="EMBL/GenBank/DDBJ databases">
        <title>New Spironucleus salmonicida genome in near-complete chromosomes.</title>
        <authorList>
            <person name="Xu F."/>
            <person name="Kurt Z."/>
            <person name="Jimenez-Gonzalez A."/>
            <person name="Astvaldsson A."/>
            <person name="Andersson J.O."/>
            <person name="Svard S.G."/>
        </authorList>
    </citation>
    <scope>NUCLEOTIDE SEQUENCE</scope>
    <source>
        <strain evidence="4">ATCC 50377</strain>
    </source>
</reference>
<dbReference type="SUPFAM" id="SSF54001">
    <property type="entry name" value="Cysteine proteinases"/>
    <property type="match status" value="1"/>
</dbReference>
<proteinExistence type="inferred from homology"/>
<keyword evidence="3" id="KW-0645">Protease</keyword>
<dbReference type="InterPro" id="IPR013128">
    <property type="entry name" value="Peptidase_C1A"/>
</dbReference>
<dbReference type="InterPro" id="IPR038765">
    <property type="entry name" value="Papain-like_cys_pep_sf"/>
</dbReference>
<name>V6LG81_9EUKA</name>
<dbReference type="GO" id="GO:0006508">
    <property type="term" value="P:proteolysis"/>
    <property type="evidence" value="ECO:0007669"/>
    <property type="project" value="UniProtKB-KW"/>
</dbReference>
<keyword evidence="5" id="KW-1185">Reference proteome</keyword>
<dbReference type="VEuPathDB" id="GiardiaDB:SS50377_27412"/>
<feature type="domain" description="Peptidase C1A papain C-terminal" evidence="2">
    <location>
        <begin position="64"/>
        <end position="279"/>
    </location>
</feature>
<dbReference type="InterPro" id="IPR000668">
    <property type="entry name" value="Peptidase_C1A_C"/>
</dbReference>
<dbReference type="Pfam" id="PF00112">
    <property type="entry name" value="Peptidase_C1"/>
    <property type="match status" value="1"/>
</dbReference>
<dbReference type="AlphaFoldDB" id="V6LG81"/>
<keyword evidence="3" id="KW-0378">Hydrolase</keyword>
<gene>
    <name evidence="3" type="ORF">SS50377_16965</name>
    <name evidence="4" type="ORF">SS50377_27412</name>
</gene>
<comment type="similarity">
    <text evidence="1">Belongs to the peptidase C1 family.</text>
</comment>
<sequence>MFVLVQSQLFHQQQFLDQLNQLNLSWKHAIPSRFEGYTKTQIYSLFNHNQELANIPKTILRGEVPSSLDYRVTSPECVDVIRDMKGCHSHHAFVMANILSDNRCLNKIDKTRIQYSEQYIQNCDTSDVQCNGGTAKVVQRFMKFTGTVTDRCQPLKNAYAKCSDHCWDRDDEDNTKTKGFEDICYDEESIMVGLQSGTVHAGMFIYEDFMYYESGIYYHALGKSIGAQFFQIVGYGEENNVKYWIGKNYLGRNWGEDGFFRIVRGQNESNVEEECFLTKLE</sequence>